<accession>A0A4Y2S571</accession>
<reference evidence="2 3" key="1">
    <citation type="journal article" date="2019" name="Sci. Rep.">
        <title>Orb-weaving spider Araneus ventricosus genome elucidates the spidroin gene catalogue.</title>
        <authorList>
            <person name="Kono N."/>
            <person name="Nakamura H."/>
            <person name="Ohtoshi R."/>
            <person name="Moran D.A.P."/>
            <person name="Shinohara A."/>
            <person name="Yoshida Y."/>
            <person name="Fujiwara M."/>
            <person name="Mori M."/>
            <person name="Tomita M."/>
            <person name="Arakawa K."/>
        </authorList>
    </citation>
    <scope>NUCLEOTIDE SEQUENCE [LARGE SCALE GENOMIC DNA]</scope>
</reference>
<dbReference type="AlphaFoldDB" id="A0A4Y2S571"/>
<keyword evidence="3" id="KW-1185">Reference proteome</keyword>
<name>A0A4Y2S571_ARAVE</name>
<organism evidence="2 3">
    <name type="scientific">Araneus ventricosus</name>
    <name type="common">Orbweaver spider</name>
    <name type="synonym">Epeira ventricosa</name>
    <dbReference type="NCBI Taxonomy" id="182803"/>
    <lineage>
        <taxon>Eukaryota</taxon>
        <taxon>Metazoa</taxon>
        <taxon>Ecdysozoa</taxon>
        <taxon>Arthropoda</taxon>
        <taxon>Chelicerata</taxon>
        <taxon>Arachnida</taxon>
        <taxon>Araneae</taxon>
        <taxon>Araneomorphae</taxon>
        <taxon>Entelegynae</taxon>
        <taxon>Araneoidea</taxon>
        <taxon>Araneidae</taxon>
        <taxon>Araneus</taxon>
    </lineage>
</organism>
<protein>
    <submittedName>
        <fullName evidence="2">Uncharacterized protein</fullName>
    </submittedName>
</protein>
<feature type="non-terminal residue" evidence="2">
    <location>
        <position position="1"/>
    </location>
</feature>
<dbReference type="EMBL" id="BGPR01019727">
    <property type="protein sequence ID" value="GBN82766.1"/>
    <property type="molecule type" value="Genomic_DNA"/>
</dbReference>
<evidence type="ECO:0000256" key="1">
    <source>
        <dbReference type="SAM" id="MobiDB-lite"/>
    </source>
</evidence>
<proteinExistence type="predicted"/>
<gene>
    <name evidence="2" type="ORF">AVEN_22517_1</name>
</gene>
<evidence type="ECO:0000313" key="2">
    <source>
        <dbReference type="EMBL" id="GBN82766.1"/>
    </source>
</evidence>
<comment type="caution">
    <text evidence="2">The sequence shown here is derived from an EMBL/GenBank/DDBJ whole genome shotgun (WGS) entry which is preliminary data.</text>
</comment>
<evidence type="ECO:0000313" key="3">
    <source>
        <dbReference type="Proteomes" id="UP000499080"/>
    </source>
</evidence>
<dbReference type="Proteomes" id="UP000499080">
    <property type="component" value="Unassembled WGS sequence"/>
</dbReference>
<feature type="region of interest" description="Disordered" evidence="1">
    <location>
        <begin position="122"/>
        <end position="159"/>
    </location>
</feature>
<sequence length="159" mass="16855">LGCLVLLTGGGTLPLRRRAEQVQAARHHTALRRLHAARTGSGHHLRFGNHAQARPHIAMPDSVRVPGAGIRCWGHGHRPGHDCAGGRLLRGPAEGRGAALRPGAQGILRDGQDASRLQLLRGGRSGKLAQDPVGEGRLSGRPMRTPAPLLLRGRSAQVQ</sequence>